<reference evidence="1 2" key="1">
    <citation type="submission" date="2021-06" db="EMBL/GenBank/DDBJ databases">
        <title>Caerostris extrusa draft genome.</title>
        <authorList>
            <person name="Kono N."/>
            <person name="Arakawa K."/>
        </authorList>
    </citation>
    <scope>NUCLEOTIDE SEQUENCE [LARGE SCALE GENOMIC DNA]</scope>
</reference>
<comment type="caution">
    <text evidence="1">The sequence shown here is derived from an EMBL/GenBank/DDBJ whole genome shotgun (WGS) entry which is preliminary data.</text>
</comment>
<gene>
    <name evidence="1" type="ORF">CEXT_312591</name>
</gene>
<sequence length="84" mass="9329">MPIISPHYPDVFCPFYLVRGSAPMPPDNRTSMDQTEGEGGGCIVSDTIRNEITRVLLRSTELGSRATVGWRAEEWTVTLHLPPT</sequence>
<name>A0AAV4TH67_CAEEX</name>
<proteinExistence type="predicted"/>
<organism evidence="1 2">
    <name type="scientific">Caerostris extrusa</name>
    <name type="common">Bark spider</name>
    <name type="synonym">Caerostris bankana</name>
    <dbReference type="NCBI Taxonomy" id="172846"/>
    <lineage>
        <taxon>Eukaryota</taxon>
        <taxon>Metazoa</taxon>
        <taxon>Ecdysozoa</taxon>
        <taxon>Arthropoda</taxon>
        <taxon>Chelicerata</taxon>
        <taxon>Arachnida</taxon>
        <taxon>Araneae</taxon>
        <taxon>Araneomorphae</taxon>
        <taxon>Entelegynae</taxon>
        <taxon>Araneoidea</taxon>
        <taxon>Araneidae</taxon>
        <taxon>Caerostris</taxon>
    </lineage>
</organism>
<dbReference type="AlphaFoldDB" id="A0AAV4TH67"/>
<keyword evidence="2" id="KW-1185">Reference proteome</keyword>
<evidence type="ECO:0000313" key="2">
    <source>
        <dbReference type="Proteomes" id="UP001054945"/>
    </source>
</evidence>
<dbReference type="EMBL" id="BPLR01011099">
    <property type="protein sequence ID" value="GIY44142.1"/>
    <property type="molecule type" value="Genomic_DNA"/>
</dbReference>
<dbReference type="Proteomes" id="UP001054945">
    <property type="component" value="Unassembled WGS sequence"/>
</dbReference>
<evidence type="ECO:0000313" key="1">
    <source>
        <dbReference type="EMBL" id="GIY44142.1"/>
    </source>
</evidence>
<accession>A0AAV4TH67</accession>
<protein>
    <submittedName>
        <fullName evidence="1">Uncharacterized protein</fullName>
    </submittedName>
</protein>